<protein>
    <submittedName>
        <fullName evidence="2">Uncharacterized protein</fullName>
    </submittedName>
</protein>
<feature type="region of interest" description="Disordered" evidence="1">
    <location>
        <begin position="97"/>
        <end position="245"/>
    </location>
</feature>
<evidence type="ECO:0000313" key="3">
    <source>
        <dbReference type="Proteomes" id="UP001562425"/>
    </source>
</evidence>
<comment type="caution">
    <text evidence="2">The sequence shown here is derived from an EMBL/GenBank/DDBJ whole genome shotgun (WGS) entry which is preliminary data.</text>
</comment>
<feature type="compositionally biased region" description="Basic and acidic residues" evidence="1">
    <location>
        <begin position="1059"/>
        <end position="1069"/>
    </location>
</feature>
<feature type="region of interest" description="Disordered" evidence="1">
    <location>
        <begin position="790"/>
        <end position="878"/>
    </location>
</feature>
<feature type="region of interest" description="Disordered" evidence="1">
    <location>
        <begin position="961"/>
        <end position="997"/>
    </location>
</feature>
<feature type="compositionally biased region" description="Basic and acidic residues" evidence="1">
    <location>
        <begin position="215"/>
        <end position="224"/>
    </location>
</feature>
<dbReference type="EMBL" id="JBEHCU010002060">
    <property type="protein sequence ID" value="KAL1403098.1"/>
    <property type="molecule type" value="Genomic_DNA"/>
</dbReference>
<gene>
    <name evidence="2" type="ORF">pipiens_005809</name>
</gene>
<feature type="compositionally biased region" description="Polar residues" evidence="1">
    <location>
        <begin position="1029"/>
        <end position="1039"/>
    </location>
</feature>
<feature type="region of interest" description="Disordered" evidence="1">
    <location>
        <begin position="260"/>
        <end position="355"/>
    </location>
</feature>
<feature type="compositionally biased region" description="Polar residues" evidence="1">
    <location>
        <begin position="1231"/>
        <end position="1242"/>
    </location>
</feature>
<feature type="region of interest" description="Disordered" evidence="1">
    <location>
        <begin position="368"/>
        <end position="427"/>
    </location>
</feature>
<reference evidence="2 3" key="1">
    <citation type="submission" date="2024-05" db="EMBL/GenBank/DDBJ databases">
        <title>Culex pipiens pipiens assembly and annotation.</title>
        <authorList>
            <person name="Alout H."/>
            <person name="Durand T."/>
        </authorList>
    </citation>
    <scope>NUCLEOTIDE SEQUENCE [LARGE SCALE GENOMIC DNA]</scope>
    <source>
        <strain evidence="2">HA-2024</strain>
        <tissue evidence="2">Whole body</tissue>
    </source>
</reference>
<feature type="compositionally biased region" description="Polar residues" evidence="1">
    <location>
        <begin position="143"/>
        <end position="182"/>
    </location>
</feature>
<evidence type="ECO:0000256" key="1">
    <source>
        <dbReference type="SAM" id="MobiDB-lite"/>
    </source>
</evidence>
<feature type="region of interest" description="Disordered" evidence="1">
    <location>
        <begin position="1"/>
        <end position="36"/>
    </location>
</feature>
<feature type="compositionally biased region" description="Polar residues" evidence="1">
    <location>
        <begin position="1"/>
        <end position="11"/>
    </location>
</feature>
<sequence>MKSRNEVTTQGAPKPVLNQQQQPNQSNLRPFEHNLTKMGNSGSMNGLPGYDDATAYHHPGYHHQYQRYHEMMRANGGNSGGPAPAWLESYQRDLRNGRSTFDNRHHHHDSGTHRDSTVSSGPSLPPPMKVLPDIPGRVAKLRPTNNGNILHSGGTISKNNNLQRSKSISSPTYQQHQKQSSFDEAEENGGPLNSLPPRMAMMRSKTQFNMMGGGRPRDFDDSRRGYATNQRKPSYEHGTLNKKRFGSEPDLRLSMAAELQQEQEAGPAGHRNTKPVQSKIMKGKNKKKAPVPPAADKREPEPIEKHQPQLQQQQQRIIAYSPLRKTNSDASSTLPSSDSNSNNPTRKLRLFKTRAETKKNIITKLPEASDAKYQAKPAASSNGQMKMRVSPTNSGSGQPYKPPRKDPDFDTSTLDKPKSRLNPTSFFRREKTFDLGILERDRHAQQPEVKPTMSPPISRRKSIVKSLLEKDQKEQQQLRQQEQSRIASVEPKFKPKVQEEKRKPSQPQAAATPVMTDFQKELAMATRRKTALGGSNPNLAQTKPAPTGAANPQRKMSEVTKQTIKVEPAPPPTQTQTKTNSLVISVEPPKQDDREKLSISPPPPPPPLPKTSFYFGMTAPKKSPEPKISPTLLVKAKMLETRVDTEPESSSSEDEAKRPLDSPSDDSEMDKTQLDVIDRFAASLLNGTKFQSGSDSAASSEVDVRTTSGIELFTEGQEISLKLRPTLPRKNFEIPRFSPAAAWRLLTTEDDFGRDSTELFPFADQKKTQLLRSLEAVDAAAEDRIERIYREPIPGLQDNKSGDSGISGDAGLPDLGEAQMMNSSKERDSPESSPVDDGGVGVGVGGTNGWSASAIRLTPWTPQQDLEDDDDTTGSSTDNRQLIEEAPLSGGGPNDFSSKGHLFSLSLPRENHLSIYTGTAANGEKVEKHIDAELSPLESGDNWFLSRLDSSPPAITNAYEKRQLSPTGPKQTPPEAPSSAGSAGSKKNDSNEQFAAKPTKHLPIGYLISGKHMMYLPKEATKVVVTSGKNDANNNSLQPEVSPPLATMSSYQSRSGYGADRRRDNKENMQDPVPDENGGAGEMEKFPVKISNRKNHRFTFQSTIRQIEKRRVAEKLSREAEIKEAMRLSELEAMRRVEEEFQKKRAREKASIRHQLRLFSMEEGGNGQAFEGNEDDELPELIKRAEPEGDSMPHQPSSTTATTGKSNGMFRKRDATLERQTYLNGGGQARRLSQSRFHQTSTLERKYNPELDQDFNEDENDSDDDDVDSSLGYIDTRTPYISRIIQAKSSKSGYGGGGLKK</sequence>
<feature type="region of interest" description="Disordered" evidence="1">
    <location>
        <begin position="1158"/>
        <end position="1276"/>
    </location>
</feature>
<feature type="region of interest" description="Disordered" evidence="1">
    <location>
        <begin position="532"/>
        <end position="672"/>
    </location>
</feature>
<evidence type="ECO:0000313" key="2">
    <source>
        <dbReference type="EMBL" id="KAL1403098.1"/>
    </source>
</evidence>
<feature type="compositionally biased region" description="Basic and acidic residues" evidence="1">
    <location>
        <begin position="295"/>
        <end position="307"/>
    </location>
</feature>
<feature type="compositionally biased region" description="Basic and acidic residues" evidence="1">
    <location>
        <begin position="403"/>
        <end position="418"/>
    </location>
</feature>
<organism evidence="2 3">
    <name type="scientific">Culex pipiens pipiens</name>
    <name type="common">Northern house mosquito</name>
    <dbReference type="NCBI Taxonomy" id="38569"/>
    <lineage>
        <taxon>Eukaryota</taxon>
        <taxon>Metazoa</taxon>
        <taxon>Ecdysozoa</taxon>
        <taxon>Arthropoda</taxon>
        <taxon>Hexapoda</taxon>
        <taxon>Insecta</taxon>
        <taxon>Pterygota</taxon>
        <taxon>Neoptera</taxon>
        <taxon>Endopterygota</taxon>
        <taxon>Diptera</taxon>
        <taxon>Nematocera</taxon>
        <taxon>Culicoidea</taxon>
        <taxon>Culicidae</taxon>
        <taxon>Culicinae</taxon>
        <taxon>Culicini</taxon>
        <taxon>Culex</taxon>
        <taxon>Culex</taxon>
    </lineage>
</organism>
<feature type="compositionally biased region" description="Gly residues" evidence="1">
    <location>
        <begin position="838"/>
        <end position="848"/>
    </location>
</feature>
<feature type="region of interest" description="Disordered" evidence="1">
    <location>
        <begin position="470"/>
        <end position="518"/>
    </location>
</feature>
<feature type="compositionally biased region" description="Low complexity" evidence="1">
    <location>
        <begin position="18"/>
        <end position="27"/>
    </location>
</feature>
<feature type="compositionally biased region" description="Pro residues" evidence="1">
    <location>
        <begin position="600"/>
        <end position="609"/>
    </location>
</feature>
<feature type="compositionally biased region" description="Low complexity" evidence="1">
    <location>
        <begin position="328"/>
        <end position="345"/>
    </location>
</feature>
<feature type="compositionally biased region" description="Polar residues" evidence="1">
    <location>
        <begin position="1194"/>
        <end position="1206"/>
    </location>
</feature>
<dbReference type="Proteomes" id="UP001562425">
    <property type="component" value="Unassembled WGS sequence"/>
</dbReference>
<keyword evidence="3" id="KW-1185">Reference proteome</keyword>
<name>A0ABD1DTL7_CULPP</name>
<feature type="compositionally biased region" description="Polar residues" evidence="1">
    <location>
        <begin position="379"/>
        <end position="397"/>
    </location>
</feature>
<feature type="region of interest" description="Disordered" evidence="1">
    <location>
        <begin position="440"/>
        <end position="459"/>
    </location>
</feature>
<feature type="compositionally biased region" description="Basic and acidic residues" evidence="1">
    <location>
        <begin position="491"/>
        <end position="503"/>
    </location>
</feature>
<feature type="region of interest" description="Disordered" evidence="1">
    <location>
        <begin position="1029"/>
        <end position="1083"/>
    </location>
</feature>
<feature type="compositionally biased region" description="Acidic residues" evidence="1">
    <location>
        <begin position="1251"/>
        <end position="1268"/>
    </location>
</feature>
<accession>A0ABD1DTL7</accession>
<proteinExistence type="predicted"/>